<sequence>MLNHFIPLVHVGKYLLMVVLNAMHRKVIKIMEYQVLIILSVA</sequence>
<evidence type="ECO:0000313" key="1">
    <source>
        <dbReference type="EMBL" id="MBA2871156.1"/>
    </source>
</evidence>
<name>A0A7V9YZD9_9BACL</name>
<comment type="caution">
    <text evidence="1">The sequence shown here is derived from an EMBL/GenBank/DDBJ whole genome shotgun (WGS) entry which is preliminary data.</text>
</comment>
<protein>
    <submittedName>
        <fullName evidence="1">Uncharacterized protein</fullName>
    </submittedName>
</protein>
<keyword evidence="2" id="KW-1185">Reference proteome</keyword>
<dbReference type="AlphaFoldDB" id="A0A7V9YZD9"/>
<dbReference type="EMBL" id="JACDUU010000002">
    <property type="protein sequence ID" value="MBA2871156.1"/>
    <property type="molecule type" value="Genomic_DNA"/>
</dbReference>
<organism evidence="1 2">
    <name type="scientific">[Anoxybacillus] calidus</name>
    <dbReference type="NCBI Taxonomy" id="575178"/>
    <lineage>
        <taxon>Bacteria</taxon>
        <taxon>Bacillati</taxon>
        <taxon>Bacillota</taxon>
        <taxon>Bacilli</taxon>
        <taxon>Bacillales</taxon>
        <taxon>Anoxybacillaceae</taxon>
        <taxon>Paranoxybacillus</taxon>
    </lineage>
</organism>
<proteinExistence type="predicted"/>
<dbReference type="RefSeq" id="WP_281363429.1">
    <property type="nucleotide sequence ID" value="NZ_JACDUU010000002.1"/>
</dbReference>
<reference evidence="1 2" key="1">
    <citation type="submission" date="2020-07" db="EMBL/GenBank/DDBJ databases">
        <title>Genomic Encyclopedia of Type Strains, Phase IV (KMG-IV): sequencing the most valuable type-strain genomes for metagenomic binning, comparative biology and taxonomic classification.</title>
        <authorList>
            <person name="Goeker M."/>
        </authorList>
    </citation>
    <scope>NUCLEOTIDE SEQUENCE [LARGE SCALE GENOMIC DNA]</scope>
    <source>
        <strain evidence="1 2">DSM 25220</strain>
    </source>
</reference>
<evidence type="ECO:0000313" key="2">
    <source>
        <dbReference type="Proteomes" id="UP000580891"/>
    </source>
</evidence>
<accession>A0A7V9YZD9</accession>
<gene>
    <name evidence="1" type="ORF">HNQ85_001426</name>
</gene>
<dbReference type="Proteomes" id="UP000580891">
    <property type="component" value="Unassembled WGS sequence"/>
</dbReference>